<dbReference type="InterPro" id="IPR016024">
    <property type="entry name" value="ARM-type_fold"/>
</dbReference>
<organism evidence="7 8">
    <name type="scientific">Oedothorax gibbosus</name>
    <dbReference type="NCBI Taxonomy" id="931172"/>
    <lineage>
        <taxon>Eukaryota</taxon>
        <taxon>Metazoa</taxon>
        <taxon>Ecdysozoa</taxon>
        <taxon>Arthropoda</taxon>
        <taxon>Chelicerata</taxon>
        <taxon>Arachnida</taxon>
        <taxon>Araneae</taxon>
        <taxon>Araneomorphae</taxon>
        <taxon>Entelegynae</taxon>
        <taxon>Araneoidea</taxon>
        <taxon>Linyphiidae</taxon>
        <taxon>Erigoninae</taxon>
        <taxon>Oedothorax</taxon>
    </lineage>
</organism>
<proteinExistence type="predicted"/>
<comment type="caution">
    <text evidence="7">The sequence shown here is derived from an EMBL/GenBank/DDBJ whole genome shotgun (WGS) entry which is preliminary data.</text>
</comment>
<dbReference type="GO" id="GO:0006606">
    <property type="term" value="P:protein import into nucleus"/>
    <property type="evidence" value="ECO:0007669"/>
    <property type="project" value="InterPro"/>
</dbReference>
<dbReference type="SUPFAM" id="SSF48371">
    <property type="entry name" value="ARM repeat"/>
    <property type="match status" value="1"/>
</dbReference>
<accession>A0AAV6U5E0</accession>
<evidence type="ECO:0000313" key="7">
    <source>
        <dbReference type="EMBL" id="KAG8178856.1"/>
    </source>
</evidence>
<keyword evidence="8" id="KW-1185">Reference proteome</keyword>
<reference evidence="7 8" key="1">
    <citation type="journal article" date="2022" name="Nat. Ecol. Evol.">
        <title>A masculinizing supergene underlies an exaggerated male reproductive morph in a spider.</title>
        <authorList>
            <person name="Hendrickx F."/>
            <person name="De Corte Z."/>
            <person name="Sonet G."/>
            <person name="Van Belleghem S.M."/>
            <person name="Kostlbacher S."/>
            <person name="Vangestel C."/>
        </authorList>
    </citation>
    <scope>NUCLEOTIDE SEQUENCE [LARGE SCALE GENOMIC DNA]</scope>
    <source>
        <strain evidence="7">W744_W776</strain>
    </source>
</reference>
<dbReference type="GO" id="GO:0005737">
    <property type="term" value="C:cytoplasm"/>
    <property type="evidence" value="ECO:0007669"/>
    <property type="project" value="UniProtKB-SubCell"/>
</dbReference>
<evidence type="ECO:0000256" key="2">
    <source>
        <dbReference type="ARBA" id="ARBA00022448"/>
    </source>
</evidence>
<feature type="domain" description="Importin N-terminal" evidence="6">
    <location>
        <begin position="21"/>
        <end position="101"/>
    </location>
</feature>
<dbReference type="Proteomes" id="UP000827092">
    <property type="component" value="Unassembled WGS sequence"/>
</dbReference>
<dbReference type="Gene3D" id="1.25.10.10">
    <property type="entry name" value="Leucine-rich Repeat Variant"/>
    <property type="match status" value="1"/>
</dbReference>
<dbReference type="PROSITE" id="PS50166">
    <property type="entry name" value="IMPORTIN_B_NT"/>
    <property type="match status" value="1"/>
</dbReference>
<evidence type="ECO:0000259" key="6">
    <source>
        <dbReference type="PROSITE" id="PS50166"/>
    </source>
</evidence>
<keyword evidence="4" id="KW-0677">Repeat</keyword>
<gene>
    <name evidence="7" type="ORF">JTE90_017631</name>
</gene>
<dbReference type="InterPro" id="IPR001494">
    <property type="entry name" value="Importin-beta_N"/>
</dbReference>
<dbReference type="AlphaFoldDB" id="A0AAV6U5E0"/>
<keyword evidence="5" id="KW-0653">Protein transport</keyword>
<dbReference type="SMART" id="SM00913">
    <property type="entry name" value="IBN_N"/>
    <property type="match status" value="1"/>
</dbReference>
<evidence type="ECO:0000256" key="5">
    <source>
        <dbReference type="ARBA" id="ARBA00022927"/>
    </source>
</evidence>
<comment type="subcellular location">
    <subcellularLocation>
        <location evidence="1">Cytoplasm</location>
    </subcellularLocation>
</comment>
<dbReference type="InterPro" id="IPR011989">
    <property type="entry name" value="ARM-like"/>
</dbReference>
<sequence>MDLIGILEKTVSPDKAELEAAQNYLEQAAQNNLPEFLKSLSSVLSCATNTPVARMAAGLQLKNTLTSKDQEIRQKYQERWLQFPADVRSYVKQNVLAALGTETHRPSSAAQCVAYIAVAELPRREWPDLIVLLTQNVTNATSTEMTKEATLEAIGYICQDIDPEVLVSQSNDILTAIVHGIRKDEPGDHVTVPPSMVASSDQAGPKDLPAADVAGPSDLPAADVAGPSDPIDYTLPAVFTIKKHVAPRTQGETVDYPAKIRTGDLPHYCYFPGLTVSSRAVVEDVRGGRSYVTVHYRHSKWGKKPAGKVYTEKVLRQLYTNRYSPPYPQFSLNFDPTLCFCK</sequence>
<evidence type="ECO:0000256" key="3">
    <source>
        <dbReference type="ARBA" id="ARBA00022490"/>
    </source>
</evidence>
<evidence type="ECO:0000256" key="1">
    <source>
        <dbReference type="ARBA" id="ARBA00004496"/>
    </source>
</evidence>
<dbReference type="InterPro" id="IPR040122">
    <property type="entry name" value="Importin_beta"/>
</dbReference>
<dbReference type="GO" id="GO:0031267">
    <property type="term" value="F:small GTPase binding"/>
    <property type="evidence" value="ECO:0007669"/>
    <property type="project" value="InterPro"/>
</dbReference>
<dbReference type="Pfam" id="PF03810">
    <property type="entry name" value="IBN_N"/>
    <property type="match status" value="1"/>
</dbReference>
<evidence type="ECO:0000313" key="8">
    <source>
        <dbReference type="Proteomes" id="UP000827092"/>
    </source>
</evidence>
<dbReference type="EMBL" id="JAFNEN010000663">
    <property type="protein sequence ID" value="KAG8178856.1"/>
    <property type="molecule type" value="Genomic_DNA"/>
</dbReference>
<dbReference type="PANTHER" id="PTHR10527">
    <property type="entry name" value="IMPORTIN BETA"/>
    <property type="match status" value="1"/>
</dbReference>
<name>A0AAV6U5E0_9ARAC</name>
<keyword evidence="3" id="KW-0963">Cytoplasm</keyword>
<evidence type="ECO:0000256" key="4">
    <source>
        <dbReference type="ARBA" id="ARBA00022737"/>
    </source>
</evidence>
<protein>
    <recommendedName>
        <fullName evidence="6">Importin N-terminal domain-containing protein</fullName>
    </recommendedName>
</protein>
<keyword evidence="2" id="KW-0813">Transport</keyword>